<accession>A0AAN9BDD3</accession>
<sequence length="593" mass="62041">MATGKKLINSVESCVDDNLAGYVALNPGVRLLQGHPGVVIRADYEELQREGKVAVLCGGGSGHEPAFAGYVGQGMLAAVAMGPVFACPPASEMLAAIRAVGRHNPAGCLMLIPNYTGDRLNFGLAAERAQGEGIRIATHVIGEDCALTTSDKSAGRRGLTGIPVTIKIAGALAEEGRKLGDIVPILKRVLSNMASIGVALSPCFVPGGGPTFSLPHDEMELGLGVHGEAGVRRLKMMSARDTVAAMLDHMTSPDNTNRLPLQKSDRVAVFINDLGGISHMELNIVAKETIQYLESRGIVVVRALCSPFLTSLEMAGTHVTVLRVDDDVTRCLDAPTKSPHWPRSLLPSGVSDRFSPAPLQLKHVETDPAQDVTSGMTFSAEEGQCMRSMVRAACQAVMDKESTLNSLDTGAGDGDCGATLARGARGVLNELARDLPVCKPALLASRLAAIAESTMGGASGGLYGLFFTGVLAALSEEGTKDVWSEALRQGIARMTRYGGADPGDRTMLDALQPALDALTASSSSDDVTPTSGRFERAVLAAEKGAESTREMKARAGRASYVSTSLLQQPDAGAVGVATWLRAAYTAFSSRPSS</sequence>
<evidence type="ECO:0000256" key="8">
    <source>
        <dbReference type="ARBA" id="ARBA00022741"/>
    </source>
</evidence>
<dbReference type="EC" id="2.7.1.28" evidence="4"/>
<evidence type="ECO:0000256" key="9">
    <source>
        <dbReference type="ARBA" id="ARBA00022777"/>
    </source>
</evidence>
<proteinExistence type="inferred from homology"/>
<protein>
    <recommendedName>
        <fullName evidence="6">Triokinase/FMN cyclase</fullName>
        <ecNumber evidence="4">2.7.1.28</ecNumber>
        <ecNumber evidence="3">2.7.1.29</ecNumber>
        <ecNumber evidence="5">4.6.1.15</ecNumber>
    </recommendedName>
    <alternativeName>
        <fullName evidence="12">Bifunctional ATP-dependent dihydroxyacetone kinase/FAD-AMP lyase (cyclizing)</fullName>
    </alternativeName>
</protein>
<dbReference type="EC" id="2.7.1.29" evidence="3"/>
<feature type="domain" description="DhaL" evidence="18">
    <location>
        <begin position="384"/>
        <end position="585"/>
    </location>
</feature>
<keyword evidence="11" id="KW-0170">Cobalt</keyword>
<comment type="caution">
    <text evidence="20">The sequence shown here is derived from an EMBL/GenBank/DDBJ whole genome shotgun (WGS) entry which is preliminary data.</text>
</comment>
<keyword evidence="8" id="KW-0547">Nucleotide-binding</keyword>
<evidence type="ECO:0000256" key="16">
    <source>
        <dbReference type="ARBA" id="ARBA00048526"/>
    </source>
</evidence>
<comment type="catalytic activity">
    <reaction evidence="16">
        <text>FAD = riboflavin cyclic-4',5'-phosphate + AMP + H(+)</text>
        <dbReference type="Rhea" id="RHEA:13729"/>
        <dbReference type="ChEBI" id="CHEBI:15378"/>
        <dbReference type="ChEBI" id="CHEBI:57692"/>
        <dbReference type="ChEBI" id="CHEBI:76202"/>
        <dbReference type="ChEBI" id="CHEBI:456215"/>
        <dbReference type="EC" id="4.6.1.15"/>
    </reaction>
</comment>
<dbReference type="InterPro" id="IPR036117">
    <property type="entry name" value="DhaL_dom_sf"/>
</dbReference>
<evidence type="ECO:0000256" key="3">
    <source>
        <dbReference type="ARBA" id="ARBA00012107"/>
    </source>
</evidence>
<evidence type="ECO:0000256" key="7">
    <source>
        <dbReference type="ARBA" id="ARBA00022679"/>
    </source>
</evidence>
<organism evidence="20 21">
    <name type="scientific">Littorina saxatilis</name>
    <dbReference type="NCBI Taxonomy" id="31220"/>
    <lineage>
        <taxon>Eukaryota</taxon>
        <taxon>Metazoa</taxon>
        <taxon>Spiralia</taxon>
        <taxon>Lophotrochozoa</taxon>
        <taxon>Mollusca</taxon>
        <taxon>Gastropoda</taxon>
        <taxon>Caenogastropoda</taxon>
        <taxon>Littorinimorpha</taxon>
        <taxon>Littorinoidea</taxon>
        <taxon>Littorinidae</taxon>
        <taxon>Littorina</taxon>
    </lineage>
</organism>
<evidence type="ECO:0000256" key="10">
    <source>
        <dbReference type="ARBA" id="ARBA00022840"/>
    </source>
</evidence>
<feature type="domain" description="DhaK" evidence="19">
    <location>
        <begin position="10"/>
        <end position="341"/>
    </location>
</feature>
<dbReference type="PANTHER" id="PTHR28629:SF4">
    <property type="entry name" value="TRIOKINASE_FMN CYCLASE"/>
    <property type="match status" value="1"/>
</dbReference>
<dbReference type="PANTHER" id="PTHR28629">
    <property type="entry name" value="TRIOKINASE/FMN CYCLASE"/>
    <property type="match status" value="1"/>
</dbReference>
<dbReference type="GO" id="GO:0050354">
    <property type="term" value="F:triokinase activity"/>
    <property type="evidence" value="ECO:0007669"/>
    <property type="project" value="UniProtKB-EC"/>
</dbReference>
<comment type="subunit">
    <text evidence="14">Homodimer. Interacts with IFIH1 (via the CARD domains), the interaction is inhibited by viral infection.</text>
</comment>
<gene>
    <name evidence="20" type="ORF">V1264_018086</name>
</gene>
<comment type="catalytic activity">
    <reaction evidence="15">
        <text>D-glyceraldehyde + ATP = D-glyceraldehyde 3-phosphate + ADP + H(+)</text>
        <dbReference type="Rhea" id="RHEA:13941"/>
        <dbReference type="ChEBI" id="CHEBI:15378"/>
        <dbReference type="ChEBI" id="CHEBI:17378"/>
        <dbReference type="ChEBI" id="CHEBI:30616"/>
        <dbReference type="ChEBI" id="CHEBI:59776"/>
        <dbReference type="ChEBI" id="CHEBI:456216"/>
        <dbReference type="EC" id="2.7.1.28"/>
    </reaction>
</comment>
<dbReference type="InterPro" id="IPR004006">
    <property type="entry name" value="DhaK_dom"/>
</dbReference>
<dbReference type="NCBIfam" id="NF011049">
    <property type="entry name" value="PRK14479.1"/>
    <property type="match status" value="1"/>
</dbReference>
<evidence type="ECO:0000256" key="12">
    <source>
        <dbReference type="ARBA" id="ARBA00032426"/>
    </source>
</evidence>
<dbReference type="GO" id="GO:0019563">
    <property type="term" value="P:glycerol catabolic process"/>
    <property type="evidence" value="ECO:0007669"/>
    <property type="project" value="TreeGrafter"/>
</dbReference>
<dbReference type="SUPFAM" id="SSF82549">
    <property type="entry name" value="DAK1/DegV-like"/>
    <property type="match status" value="1"/>
</dbReference>
<dbReference type="GO" id="GO:0004371">
    <property type="term" value="F:glycerone kinase activity"/>
    <property type="evidence" value="ECO:0007669"/>
    <property type="project" value="UniProtKB-EC"/>
</dbReference>
<dbReference type="AlphaFoldDB" id="A0AAN9BDD3"/>
<evidence type="ECO:0000256" key="6">
    <source>
        <dbReference type="ARBA" id="ARBA00018932"/>
    </source>
</evidence>
<keyword evidence="21" id="KW-1185">Reference proteome</keyword>
<evidence type="ECO:0000259" key="18">
    <source>
        <dbReference type="PROSITE" id="PS51480"/>
    </source>
</evidence>
<dbReference type="FunFam" id="3.30.1180.20:FF:000001">
    <property type="entry name" value="Dihydroxyacetone kinase 1"/>
    <property type="match status" value="1"/>
</dbReference>
<dbReference type="InterPro" id="IPR004007">
    <property type="entry name" value="DhaL_dom"/>
</dbReference>
<dbReference type="PROSITE" id="PS51480">
    <property type="entry name" value="DHAL"/>
    <property type="match status" value="1"/>
</dbReference>
<dbReference type="Pfam" id="PF02733">
    <property type="entry name" value="Dak1"/>
    <property type="match status" value="1"/>
</dbReference>
<dbReference type="SMART" id="SM01120">
    <property type="entry name" value="Dak2"/>
    <property type="match status" value="1"/>
</dbReference>
<evidence type="ECO:0000313" key="21">
    <source>
        <dbReference type="Proteomes" id="UP001374579"/>
    </source>
</evidence>
<comment type="similarity">
    <text evidence="2">Belongs to the dihydroxyacetone kinase (DAK) family.</text>
</comment>
<dbReference type="FunFam" id="3.40.50.10440:FF:000001">
    <property type="entry name" value="Dihydroxyacetone kinase, DhaK subunit"/>
    <property type="match status" value="1"/>
</dbReference>
<evidence type="ECO:0000256" key="11">
    <source>
        <dbReference type="ARBA" id="ARBA00023285"/>
    </source>
</evidence>
<evidence type="ECO:0000313" key="20">
    <source>
        <dbReference type="EMBL" id="KAK7103124.1"/>
    </source>
</evidence>
<dbReference type="EC" id="4.6.1.15" evidence="5"/>
<evidence type="ECO:0000256" key="15">
    <source>
        <dbReference type="ARBA" id="ARBA00047974"/>
    </source>
</evidence>
<keyword evidence="9" id="KW-0418">Kinase</keyword>
<dbReference type="Proteomes" id="UP001374579">
    <property type="component" value="Unassembled WGS sequence"/>
</dbReference>
<evidence type="ECO:0000256" key="5">
    <source>
        <dbReference type="ARBA" id="ARBA00012578"/>
    </source>
</evidence>
<dbReference type="GO" id="GO:0005829">
    <property type="term" value="C:cytosol"/>
    <property type="evidence" value="ECO:0007669"/>
    <property type="project" value="TreeGrafter"/>
</dbReference>
<comment type="function">
    <text evidence="13">Catalyzes both the phosphorylation of dihydroxyacetone and of glyceraldehyde, and the splitting of ribonucleoside diphosphate-X compounds among which FAD is the best substrate. Represses IFIH1-mediated cellular antiviral response.</text>
</comment>
<dbReference type="InterPro" id="IPR050861">
    <property type="entry name" value="Dihydroxyacetone_Kinase"/>
</dbReference>
<evidence type="ECO:0000256" key="4">
    <source>
        <dbReference type="ARBA" id="ARBA00012110"/>
    </source>
</evidence>
<dbReference type="Gene3D" id="3.40.50.10440">
    <property type="entry name" value="Dihydroxyacetone kinase, domain 1"/>
    <property type="match status" value="1"/>
</dbReference>
<dbReference type="Pfam" id="PF02734">
    <property type="entry name" value="Dak2"/>
    <property type="match status" value="1"/>
</dbReference>
<dbReference type="EMBL" id="JBAMIC010000008">
    <property type="protein sequence ID" value="KAK7103124.1"/>
    <property type="molecule type" value="Genomic_DNA"/>
</dbReference>
<evidence type="ECO:0000259" key="19">
    <source>
        <dbReference type="PROSITE" id="PS51481"/>
    </source>
</evidence>
<comment type="pathway">
    <text evidence="1">Polyol metabolism; glycerol fermentation; glycerone phosphate from glycerol (oxidative route): step 2/2.</text>
</comment>
<name>A0AAN9BDD3_9CAEN</name>
<evidence type="ECO:0000256" key="2">
    <source>
        <dbReference type="ARBA" id="ARBA00008757"/>
    </source>
</evidence>
<dbReference type="GO" id="GO:0034012">
    <property type="term" value="F:FAD-AMP lyase (cyclizing) activity"/>
    <property type="evidence" value="ECO:0007669"/>
    <property type="project" value="UniProtKB-EC"/>
</dbReference>
<reference evidence="20 21" key="1">
    <citation type="submission" date="2024-02" db="EMBL/GenBank/DDBJ databases">
        <title>Chromosome-scale genome assembly of the rough periwinkle Littorina saxatilis.</title>
        <authorList>
            <person name="De Jode A."/>
            <person name="Faria R."/>
            <person name="Formenti G."/>
            <person name="Sims Y."/>
            <person name="Smith T.P."/>
            <person name="Tracey A."/>
            <person name="Wood J.M.D."/>
            <person name="Zagrodzka Z.B."/>
            <person name="Johannesson K."/>
            <person name="Butlin R.K."/>
            <person name="Leder E.H."/>
        </authorList>
    </citation>
    <scope>NUCLEOTIDE SEQUENCE [LARGE SCALE GENOMIC DNA]</scope>
    <source>
        <strain evidence="20">Snail1</strain>
        <tissue evidence="20">Muscle</tissue>
    </source>
</reference>
<dbReference type="FunFam" id="1.25.40.340:FF:000001">
    <property type="entry name" value="Dihydroxyacetone kinase 1"/>
    <property type="match status" value="1"/>
</dbReference>
<comment type="catalytic activity">
    <reaction evidence="17">
        <text>dihydroxyacetone + ATP = dihydroxyacetone phosphate + ADP + H(+)</text>
        <dbReference type="Rhea" id="RHEA:15773"/>
        <dbReference type="ChEBI" id="CHEBI:15378"/>
        <dbReference type="ChEBI" id="CHEBI:16016"/>
        <dbReference type="ChEBI" id="CHEBI:30616"/>
        <dbReference type="ChEBI" id="CHEBI:57642"/>
        <dbReference type="ChEBI" id="CHEBI:456216"/>
        <dbReference type="EC" id="2.7.1.29"/>
    </reaction>
</comment>
<dbReference type="GO" id="GO:0005524">
    <property type="term" value="F:ATP binding"/>
    <property type="evidence" value="ECO:0007669"/>
    <property type="project" value="UniProtKB-KW"/>
</dbReference>
<evidence type="ECO:0000256" key="13">
    <source>
        <dbReference type="ARBA" id="ARBA00045490"/>
    </source>
</evidence>
<dbReference type="PROSITE" id="PS51481">
    <property type="entry name" value="DHAK"/>
    <property type="match status" value="1"/>
</dbReference>
<dbReference type="Gene3D" id="3.30.1180.20">
    <property type="entry name" value="Dihydroxyacetone kinase, domain 2"/>
    <property type="match status" value="1"/>
</dbReference>
<evidence type="ECO:0000256" key="17">
    <source>
        <dbReference type="ARBA" id="ARBA00048898"/>
    </source>
</evidence>
<evidence type="ECO:0000256" key="1">
    <source>
        <dbReference type="ARBA" id="ARBA00004778"/>
    </source>
</evidence>
<evidence type="ECO:0000256" key="14">
    <source>
        <dbReference type="ARBA" id="ARBA00046681"/>
    </source>
</evidence>
<dbReference type="SUPFAM" id="SSF101473">
    <property type="entry name" value="DhaL-like"/>
    <property type="match status" value="1"/>
</dbReference>
<keyword evidence="10" id="KW-0067">ATP-binding</keyword>
<keyword evidence="7" id="KW-0808">Transferase</keyword>
<dbReference type="Gene3D" id="1.25.40.340">
    <property type="match status" value="1"/>
</dbReference>